<evidence type="ECO:0000256" key="1">
    <source>
        <dbReference type="ARBA" id="ARBA00022603"/>
    </source>
</evidence>
<dbReference type="PANTHER" id="PTHR43648:SF1">
    <property type="entry name" value="ELECTRON TRANSFER FLAVOPROTEIN BETA SUBUNIT LYSINE METHYLTRANSFERASE"/>
    <property type="match status" value="1"/>
</dbReference>
<proteinExistence type="predicted"/>
<dbReference type="Gene3D" id="3.40.50.150">
    <property type="entry name" value="Vaccinia Virus protein VP39"/>
    <property type="match status" value="1"/>
</dbReference>
<dbReference type="OrthoDB" id="9794615at2"/>
<dbReference type="EMBL" id="SNXY01000006">
    <property type="protein sequence ID" value="TDP87390.1"/>
    <property type="molecule type" value="Genomic_DNA"/>
</dbReference>
<dbReference type="RefSeq" id="WP_126535503.1">
    <property type="nucleotide sequence ID" value="NZ_BSPM01000008.1"/>
</dbReference>
<dbReference type="Proteomes" id="UP000294547">
    <property type="component" value="Unassembled WGS sequence"/>
</dbReference>
<dbReference type="PANTHER" id="PTHR43648">
    <property type="entry name" value="ELECTRON TRANSFER FLAVOPROTEIN BETA SUBUNIT LYSINE METHYLTRANSFERASE"/>
    <property type="match status" value="1"/>
</dbReference>
<gene>
    <name evidence="3" type="ORF">EDD54_1284</name>
</gene>
<accession>A0A4R6RLI2</accession>
<name>A0A4R6RLI2_9HYPH</name>
<dbReference type="SUPFAM" id="SSF53335">
    <property type="entry name" value="S-adenosyl-L-methionine-dependent methyltransferases"/>
    <property type="match status" value="1"/>
</dbReference>
<dbReference type="GO" id="GO:0016279">
    <property type="term" value="F:protein-lysine N-methyltransferase activity"/>
    <property type="evidence" value="ECO:0007669"/>
    <property type="project" value="TreeGrafter"/>
</dbReference>
<reference evidence="3 4" key="1">
    <citation type="submission" date="2019-03" db="EMBL/GenBank/DDBJ databases">
        <title>Genomic Encyclopedia of Type Strains, Phase IV (KMG-IV): sequencing the most valuable type-strain genomes for metagenomic binning, comparative biology and taxonomic classification.</title>
        <authorList>
            <person name="Goeker M."/>
        </authorList>
    </citation>
    <scope>NUCLEOTIDE SEQUENCE [LARGE SCALE GENOMIC DNA]</scope>
    <source>
        <strain evidence="3 4">DSM 102969</strain>
    </source>
</reference>
<dbReference type="InterPro" id="IPR029063">
    <property type="entry name" value="SAM-dependent_MTases_sf"/>
</dbReference>
<keyword evidence="1" id="KW-0489">Methyltransferase</keyword>
<evidence type="ECO:0000313" key="3">
    <source>
        <dbReference type="EMBL" id="TDP87390.1"/>
    </source>
</evidence>
<comment type="caution">
    <text evidence="3">The sequence shown here is derived from an EMBL/GenBank/DDBJ whole genome shotgun (WGS) entry which is preliminary data.</text>
</comment>
<sequence>MDVEAFITARLPAAAHPLVPEIALHAAVPSSGLGRLAAADPAFPPPYWARPWPGGLVLARHLLDHPVLAADRRVLDFGAGGGVAALAAARAGAAEVVALDADSFARAAVRANARRAGLAVATAAELPAGHFDLVVAGDVFYDAAVATAALAALTELRCRGARVLVGDPGRDHLPWARLTPLATYVVAEWGASAGTPGTATVHAFDGAE</sequence>
<protein>
    <submittedName>
        <fullName evidence="3">Putative nicotinamide N-methyase</fullName>
    </submittedName>
</protein>
<evidence type="ECO:0000313" key="4">
    <source>
        <dbReference type="Proteomes" id="UP000294547"/>
    </source>
</evidence>
<keyword evidence="4" id="KW-1185">Reference proteome</keyword>
<organism evidence="3 4">
    <name type="scientific">Oharaeibacter diazotrophicus</name>
    <dbReference type="NCBI Taxonomy" id="1920512"/>
    <lineage>
        <taxon>Bacteria</taxon>
        <taxon>Pseudomonadati</taxon>
        <taxon>Pseudomonadota</taxon>
        <taxon>Alphaproteobacteria</taxon>
        <taxon>Hyphomicrobiales</taxon>
        <taxon>Pleomorphomonadaceae</taxon>
        <taxon>Oharaeibacter</taxon>
    </lineage>
</organism>
<dbReference type="Pfam" id="PF06325">
    <property type="entry name" value="PrmA"/>
    <property type="match status" value="1"/>
</dbReference>
<dbReference type="AlphaFoldDB" id="A0A4R6RLI2"/>
<dbReference type="GO" id="GO:0032259">
    <property type="term" value="P:methylation"/>
    <property type="evidence" value="ECO:0007669"/>
    <property type="project" value="UniProtKB-KW"/>
</dbReference>
<keyword evidence="2" id="KW-0808">Transferase</keyword>
<dbReference type="InterPro" id="IPR050078">
    <property type="entry name" value="Ribosomal_L11_MeTrfase_PrmA"/>
</dbReference>
<evidence type="ECO:0000256" key="2">
    <source>
        <dbReference type="ARBA" id="ARBA00022679"/>
    </source>
</evidence>